<evidence type="ECO:0000313" key="2">
    <source>
        <dbReference type="Proteomes" id="UP000041254"/>
    </source>
</evidence>
<reference evidence="1 2" key="1">
    <citation type="submission" date="2014-11" db="EMBL/GenBank/DDBJ databases">
        <authorList>
            <person name="Zhu J."/>
            <person name="Qi W."/>
            <person name="Song R."/>
        </authorList>
    </citation>
    <scope>NUCLEOTIDE SEQUENCE [LARGE SCALE GENOMIC DNA]</scope>
</reference>
<keyword evidence="2" id="KW-1185">Reference proteome</keyword>
<proteinExistence type="predicted"/>
<name>A0A0G4GSM1_VITBC</name>
<organism evidence="1 2">
    <name type="scientific">Vitrella brassicaformis (strain CCMP3155)</name>
    <dbReference type="NCBI Taxonomy" id="1169540"/>
    <lineage>
        <taxon>Eukaryota</taxon>
        <taxon>Sar</taxon>
        <taxon>Alveolata</taxon>
        <taxon>Colpodellida</taxon>
        <taxon>Vitrellaceae</taxon>
        <taxon>Vitrella</taxon>
    </lineage>
</organism>
<dbReference type="AlphaFoldDB" id="A0A0G4GSM1"/>
<protein>
    <submittedName>
        <fullName evidence="1">Uncharacterized protein</fullName>
    </submittedName>
</protein>
<dbReference type="VEuPathDB" id="CryptoDB:Vbra_18578"/>
<dbReference type="Proteomes" id="UP000041254">
    <property type="component" value="Unassembled WGS sequence"/>
</dbReference>
<gene>
    <name evidence="1" type="ORF">Vbra_18578</name>
</gene>
<accession>A0A0G4GSM1</accession>
<evidence type="ECO:0000313" key="1">
    <source>
        <dbReference type="EMBL" id="CEM33472.1"/>
    </source>
</evidence>
<sequence>MSSRNPSIAFKRRERAMAWSCLLLRRYGAQFHKCVLESLFTQTRHRIQEFSLPVPSSVTADLMEAAVKDLQTLVDVPVCKT</sequence>
<dbReference type="InParanoid" id="A0A0G4GSM1"/>
<dbReference type="EMBL" id="CDMY01000782">
    <property type="protein sequence ID" value="CEM33472.1"/>
    <property type="molecule type" value="Genomic_DNA"/>
</dbReference>